<accession>A0A7W7RA49</accession>
<dbReference type="Pfam" id="PF04149">
    <property type="entry name" value="DUF397"/>
    <property type="match status" value="1"/>
</dbReference>
<evidence type="ECO:0000313" key="3">
    <source>
        <dbReference type="Proteomes" id="UP000540506"/>
    </source>
</evidence>
<dbReference type="RefSeq" id="WP_312897585.1">
    <property type="nucleotide sequence ID" value="NZ_JACHJV010000002.1"/>
</dbReference>
<gene>
    <name evidence="2" type="ORF">FHR34_007313</name>
</gene>
<feature type="domain" description="DUF397" evidence="1">
    <location>
        <begin position="3"/>
        <end position="30"/>
    </location>
</feature>
<dbReference type="Proteomes" id="UP000540506">
    <property type="component" value="Unassembled WGS sequence"/>
</dbReference>
<reference evidence="2 3" key="1">
    <citation type="submission" date="2020-08" db="EMBL/GenBank/DDBJ databases">
        <title>Sequencing the genomes of 1000 actinobacteria strains.</title>
        <authorList>
            <person name="Klenk H.-P."/>
        </authorList>
    </citation>
    <scope>NUCLEOTIDE SEQUENCE [LARGE SCALE GENOMIC DNA]</scope>
    <source>
        <strain evidence="2 3">DSM 41654</strain>
    </source>
</reference>
<sequence>MPARGSKNNGTGPVLAFAPDAWAGFIAGIKHGGMAG</sequence>
<dbReference type="AlphaFoldDB" id="A0A7W7RA49"/>
<evidence type="ECO:0000259" key="1">
    <source>
        <dbReference type="Pfam" id="PF04149"/>
    </source>
</evidence>
<proteinExistence type="predicted"/>
<dbReference type="InterPro" id="IPR007278">
    <property type="entry name" value="DUF397"/>
</dbReference>
<evidence type="ECO:0000313" key="2">
    <source>
        <dbReference type="EMBL" id="MBB4928218.1"/>
    </source>
</evidence>
<name>A0A7W7RA49_KITKI</name>
<comment type="caution">
    <text evidence="2">The sequence shown here is derived from an EMBL/GenBank/DDBJ whole genome shotgun (WGS) entry which is preliminary data.</text>
</comment>
<protein>
    <recommendedName>
        <fullName evidence="1">DUF397 domain-containing protein</fullName>
    </recommendedName>
</protein>
<dbReference type="EMBL" id="JACHJV010000002">
    <property type="protein sequence ID" value="MBB4928218.1"/>
    <property type="molecule type" value="Genomic_DNA"/>
</dbReference>
<keyword evidence="3" id="KW-1185">Reference proteome</keyword>
<organism evidence="2 3">
    <name type="scientific">Kitasatospora kifunensis</name>
    <name type="common">Streptomyces kifunensis</name>
    <dbReference type="NCBI Taxonomy" id="58351"/>
    <lineage>
        <taxon>Bacteria</taxon>
        <taxon>Bacillati</taxon>
        <taxon>Actinomycetota</taxon>
        <taxon>Actinomycetes</taxon>
        <taxon>Kitasatosporales</taxon>
        <taxon>Streptomycetaceae</taxon>
        <taxon>Kitasatospora</taxon>
    </lineage>
</organism>